<reference evidence="2" key="1">
    <citation type="journal article" date="2008" name="Biochem. Biophys. Res. Commun.">
        <title>Cloning and characterization of an rRNA methyltransferase from Sorangium cellulosum.</title>
        <authorList>
            <person name="Zhao J.Y."/>
            <person name="Xia Z.J."/>
            <person name="Sun X."/>
            <person name="Zhong L."/>
            <person name="Jiang D.M."/>
            <person name="Liu H."/>
            <person name="Wang J."/>
            <person name="Qin Z.J."/>
            <person name="Li Y.Z."/>
        </authorList>
    </citation>
    <scope>NUCLEOTIDE SEQUENCE</scope>
    <source>
        <strain evidence="2">So0157-2</strain>
    </source>
</reference>
<sequence length="221" mass="22943">MSSIASDLYTILQIRSTGRGGVVQRRAGASAADPGAGRANAGPRPGARACVRPASGSAAQPLQGTWCRRSGAPIEDDARPAGRRHVQAGASNGYVSLERDTSSCLHNAGMSPVPCRSATALCCSGSASTWTTPPTRSSSSRAYVPRTMTSRTRCGGSGSGSGWAEGRPCRWTKPLRGGSRLQETLGAMDLAAALEAASERDADEVQALGVMLKKMLRVLLR</sequence>
<feature type="region of interest" description="Disordered" evidence="1">
    <location>
        <begin position="20"/>
        <end position="61"/>
    </location>
</feature>
<name>B2L3H1_SORCE</name>
<protein>
    <submittedName>
        <fullName evidence="2">Putative glycosyl transferase</fullName>
    </submittedName>
</protein>
<organism evidence="2">
    <name type="scientific">Sorangium cellulosum</name>
    <name type="common">Polyangium cellulosum</name>
    <dbReference type="NCBI Taxonomy" id="56"/>
    <lineage>
        <taxon>Bacteria</taxon>
        <taxon>Pseudomonadati</taxon>
        <taxon>Myxococcota</taxon>
        <taxon>Polyangia</taxon>
        <taxon>Polyangiales</taxon>
        <taxon>Polyangiaceae</taxon>
        <taxon>Sorangium</taxon>
    </lineage>
</organism>
<feature type="compositionally biased region" description="Low complexity" evidence="1">
    <location>
        <begin position="22"/>
        <end position="49"/>
    </location>
</feature>
<dbReference type="EMBL" id="EU429565">
    <property type="protein sequence ID" value="ACB88607.1"/>
    <property type="molecule type" value="Genomic_DNA"/>
</dbReference>
<dbReference type="GO" id="GO:0016740">
    <property type="term" value="F:transferase activity"/>
    <property type="evidence" value="ECO:0007669"/>
    <property type="project" value="UniProtKB-KW"/>
</dbReference>
<dbReference type="AlphaFoldDB" id="B2L3H1"/>
<accession>B2L3H1</accession>
<evidence type="ECO:0000256" key="1">
    <source>
        <dbReference type="SAM" id="MobiDB-lite"/>
    </source>
</evidence>
<evidence type="ECO:0000313" key="2">
    <source>
        <dbReference type="EMBL" id="ACB88607.1"/>
    </source>
</evidence>
<reference evidence="2" key="2">
    <citation type="submission" date="2008-01" db="EMBL/GenBank/DDBJ databases">
        <authorList>
            <person name="Zhao J."/>
            <person name="Sun X."/>
            <person name="Li Y."/>
        </authorList>
    </citation>
    <scope>NUCLEOTIDE SEQUENCE</scope>
    <source>
        <strain evidence="2">So0157-2</strain>
    </source>
</reference>
<keyword evidence="2" id="KW-0808">Transferase</keyword>
<proteinExistence type="predicted"/>